<keyword evidence="2" id="KW-1185">Reference proteome</keyword>
<dbReference type="AlphaFoldDB" id="A0ABD1ZNP0"/>
<protein>
    <submittedName>
        <fullName evidence="1">Uncharacterized protein</fullName>
    </submittedName>
</protein>
<proteinExistence type="predicted"/>
<gene>
    <name evidence="1" type="ORF">R1flu_020785</name>
</gene>
<dbReference type="EMBL" id="JBHFFA010000001">
    <property type="protein sequence ID" value="KAL2652657.1"/>
    <property type="molecule type" value="Genomic_DNA"/>
</dbReference>
<dbReference type="InterPro" id="IPR004242">
    <property type="entry name" value="Transposase_21"/>
</dbReference>
<dbReference type="PANTHER" id="PTHR10775:SF185">
    <property type="entry name" value="OS08G0208400 PROTEIN"/>
    <property type="match status" value="1"/>
</dbReference>
<accession>A0ABD1ZNP0</accession>
<dbReference type="Proteomes" id="UP001605036">
    <property type="component" value="Unassembled WGS sequence"/>
</dbReference>
<organism evidence="1 2">
    <name type="scientific">Riccia fluitans</name>
    <dbReference type="NCBI Taxonomy" id="41844"/>
    <lineage>
        <taxon>Eukaryota</taxon>
        <taxon>Viridiplantae</taxon>
        <taxon>Streptophyta</taxon>
        <taxon>Embryophyta</taxon>
        <taxon>Marchantiophyta</taxon>
        <taxon>Marchantiopsida</taxon>
        <taxon>Marchantiidae</taxon>
        <taxon>Marchantiales</taxon>
        <taxon>Ricciaceae</taxon>
        <taxon>Riccia</taxon>
    </lineage>
</organism>
<dbReference type="PANTHER" id="PTHR10775">
    <property type="entry name" value="OS08G0208400 PROTEIN"/>
    <property type="match status" value="1"/>
</dbReference>
<sequence length="281" mass="31464">MLLRYALVMTAGTLHSICMWTIHNSPGLGFISRLAVSGTRGCPTYGDQLQAQYSTSLGSTYYLGHEKYLPLDHPLRIGCTVSIPRPMTMIDYCVLEARIQAGEIPRALLELNRVPILLELPYWDSLLIQHLGDAMHQEGNVVKNLIQHIWGKVESIKHKHACVEFDMHAHAWPFTRSNGVEAIPTAEWVLSSHDKRLFCERIQQIKCPTGYASNIRIAFTHEDKGAYLHLLEGPNSLANSFSAGGGFVWVSPYPLDVFCGAVSEVLEGLRETTRQDGRLYC</sequence>
<evidence type="ECO:0000313" key="1">
    <source>
        <dbReference type="EMBL" id="KAL2652657.1"/>
    </source>
</evidence>
<dbReference type="Pfam" id="PF02992">
    <property type="entry name" value="Transposase_21"/>
    <property type="match status" value="1"/>
</dbReference>
<evidence type="ECO:0000313" key="2">
    <source>
        <dbReference type="Proteomes" id="UP001605036"/>
    </source>
</evidence>
<name>A0ABD1ZNP0_9MARC</name>
<comment type="caution">
    <text evidence="1">The sequence shown here is derived from an EMBL/GenBank/DDBJ whole genome shotgun (WGS) entry which is preliminary data.</text>
</comment>
<reference evidence="1 2" key="1">
    <citation type="submission" date="2024-09" db="EMBL/GenBank/DDBJ databases">
        <title>Chromosome-scale assembly of Riccia fluitans.</title>
        <authorList>
            <person name="Paukszto L."/>
            <person name="Sawicki J."/>
            <person name="Karawczyk K."/>
            <person name="Piernik-Szablinska J."/>
            <person name="Szczecinska M."/>
            <person name="Mazdziarz M."/>
        </authorList>
    </citation>
    <scope>NUCLEOTIDE SEQUENCE [LARGE SCALE GENOMIC DNA]</scope>
    <source>
        <strain evidence="1">Rf_01</strain>
        <tissue evidence="1">Aerial parts of the thallus</tissue>
    </source>
</reference>